<evidence type="ECO:0000256" key="2">
    <source>
        <dbReference type="ARBA" id="ARBA00022771"/>
    </source>
</evidence>
<dbReference type="GO" id="GO:0008270">
    <property type="term" value="F:zinc ion binding"/>
    <property type="evidence" value="ECO:0007669"/>
    <property type="project" value="UniProtKB-KW"/>
</dbReference>
<organism evidence="6 7">
    <name type="scientific">Suillus luteus UH-Slu-Lm8-n1</name>
    <dbReference type="NCBI Taxonomy" id="930992"/>
    <lineage>
        <taxon>Eukaryota</taxon>
        <taxon>Fungi</taxon>
        <taxon>Dikarya</taxon>
        <taxon>Basidiomycota</taxon>
        <taxon>Agaricomycotina</taxon>
        <taxon>Agaricomycetes</taxon>
        <taxon>Agaricomycetidae</taxon>
        <taxon>Boletales</taxon>
        <taxon>Suillineae</taxon>
        <taxon>Suillaceae</taxon>
        <taxon>Suillus</taxon>
    </lineage>
</organism>
<dbReference type="AlphaFoldDB" id="A0A0D0BKQ4"/>
<keyword evidence="7" id="KW-1185">Reference proteome</keyword>
<dbReference type="PANTHER" id="PTHR10237:SF14">
    <property type="entry name" value="MYND-TYPE DOMAIN-CONTAINING PROTEIN"/>
    <property type="match status" value="1"/>
</dbReference>
<reference evidence="6 7" key="1">
    <citation type="submission" date="2014-04" db="EMBL/GenBank/DDBJ databases">
        <authorList>
            <consortium name="DOE Joint Genome Institute"/>
            <person name="Kuo A."/>
            <person name="Ruytinx J."/>
            <person name="Rineau F."/>
            <person name="Colpaert J."/>
            <person name="Kohler A."/>
            <person name="Nagy L.G."/>
            <person name="Floudas D."/>
            <person name="Copeland A."/>
            <person name="Barry K.W."/>
            <person name="Cichocki N."/>
            <person name="Veneault-Fourrey C."/>
            <person name="LaButti K."/>
            <person name="Lindquist E.A."/>
            <person name="Lipzen A."/>
            <person name="Lundell T."/>
            <person name="Morin E."/>
            <person name="Murat C."/>
            <person name="Sun H."/>
            <person name="Tunlid A."/>
            <person name="Henrissat B."/>
            <person name="Grigoriev I.V."/>
            <person name="Hibbett D.S."/>
            <person name="Martin F."/>
            <person name="Nordberg H.P."/>
            <person name="Cantor M.N."/>
            <person name="Hua S.X."/>
        </authorList>
    </citation>
    <scope>NUCLEOTIDE SEQUENCE [LARGE SCALE GENOMIC DNA]</scope>
    <source>
        <strain evidence="6 7">UH-Slu-Lm8-n1</strain>
    </source>
</reference>
<dbReference type="PANTHER" id="PTHR10237">
    <property type="entry name" value="DEFORMED EPIDERMAL AUTOREGULATORY FACTOR 1 HOMOLOG SUPPRESSIN"/>
    <property type="match status" value="1"/>
</dbReference>
<dbReference type="InterPro" id="IPR058518">
    <property type="entry name" value="DUF8205"/>
</dbReference>
<dbReference type="InParanoid" id="A0A0D0BKQ4"/>
<dbReference type="SUPFAM" id="SSF144232">
    <property type="entry name" value="HIT/MYND zinc finger-like"/>
    <property type="match status" value="1"/>
</dbReference>
<dbReference type="HOGENOM" id="CLU_060143_1_0_1"/>
<dbReference type="GO" id="GO:0000981">
    <property type="term" value="F:DNA-binding transcription factor activity, RNA polymerase II-specific"/>
    <property type="evidence" value="ECO:0007669"/>
    <property type="project" value="TreeGrafter"/>
</dbReference>
<name>A0A0D0BKQ4_9AGAM</name>
<evidence type="ECO:0000313" key="6">
    <source>
        <dbReference type="EMBL" id="KIK46527.1"/>
    </source>
</evidence>
<dbReference type="GO" id="GO:0005634">
    <property type="term" value="C:nucleus"/>
    <property type="evidence" value="ECO:0007669"/>
    <property type="project" value="TreeGrafter"/>
</dbReference>
<evidence type="ECO:0000256" key="4">
    <source>
        <dbReference type="PROSITE-ProRule" id="PRU00134"/>
    </source>
</evidence>
<dbReference type="Gene3D" id="6.10.140.2220">
    <property type="match status" value="1"/>
</dbReference>
<keyword evidence="2 4" id="KW-0863">Zinc-finger</keyword>
<evidence type="ECO:0000256" key="3">
    <source>
        <dbReference type="ARBA" id="ARBA00022833"/>
    </source>
</evidence>
<evidence type="ECO:0000313" key="7">
    <source>
        <dbReference type="Proteomes" id="UP000054485"/>
    </source>
</evidence>
<evidence type="ECO:0000259" key="5">
    <source>
        <dbReference type="PROSITE" id="PS50865"/>
    </source>
</evidence>
<protein>
    <recommendedName>
        <fullName evidence="5">MYND-type domain-containing protein</fullName>
    </recommendedName>
</protein>
<keyword evidence="1" id="KW-0479">Metal-binding</keyword>
<dbReference type="PROSITE" id="PS50865">
    <property type="entry name" value="ZF_MYND_2"/>
    <property type="match status" value="1"/>
</dbReference>
<dbReference type="InterPro" id="IPR002893">
    <property type="entry name" value="Znf_MYND"/>
</dbReference>
<dbReference type="STRING" id="930992.A0A0D0BKQ4"/>
<dbReference type="EMBL" id="KN835158">
    <property type="protein sequence ID" value="KIK46527.1"/>
    <property type="molecule type" value="Genomic_DNA"/>
</dbReference>
<dbReference type="Pfam" id="PF01753">
    <property type="entry name" value="zf-MYND"/>
    <property type="match status" value="1"/>
</dbReference>
<dbReference type="OrthoDB" id="341421at2759"/>
<dbReference type="Pfam" id="PF26632">
    <property type="entry name" value="DUF8205"/>
    <property type="match status" value="1"/>
</dbReference>
<reference evidence="7" key="2">
    <citation type="submission" date="2015-01" db="EMBL/GenBank/DDBJ databases">
        <title>Evolutionary Origins and Diversification of the Mycorrhizal Mutualists.</title>
        <authorList>
            <consortium name="DOE Joint Genome Institute"/>
            <consortium name="Mycorrhizal Genomics Consortium"/>
            <person name="Kohler A."/>
            <person name="Kuo A."/>
            <person name="Nagy L.G."/>
            <person name="Floudas D."/>
            <person name="Copeland A."/>
            <person name="Barry K.W."/>
            <person name="Cichocki N."/>
            <person name="Veneault-Fourrey C."/>
            <person name="LaButti K."/>
            <person name="Lindquist E.A."/>
            <person name="Lipzen A."/>
            <person name="Lundell T."/>
            <person name="Morin E."/>
            <person name="Murat C."/>
            <person name="Riley R."/>
            <person name="Ohm R."/>
            <person name="Sun H."/>
            <person name="Tunlid A."/>
            <person name="Henrissat B."/>
            <person name="Grigoriev I.V."/>
            <person name="Hibbett D.S."/>
            <person name="Martin F."/>
        </authorList>
    </citation>
    <scope>NUCLEOTIDE SEQUENCE [LARGE SCALE GENOMIC DNA]</scope>
    <source>
        <strain evidence="7">UH-Slu-Lm8-n1</strain>
    </source>
</reference>
<evidence type="ECO:0000256" key="1">
    <source>
        <dbReference type="ARBA" id="ARBA00022723"/>
    </source>
</evidence>
<accession>A0A0D0BKQ4</accession>
<dbReference type="InterPro" id="IPR024119">
    <property type="entry name" value="TF_DEAF-1"/>
</dbReference>
<keyword evidence="3" id="KW-0862">Zinc</keyword>
<dbReference type="Proteomes" id="UP000054485">
    <property type="component" value="Unassembled WGS sequence"/>
</dbReference>
<feature type="domain" description="MYND-type" evidence="5">
    <location>
        <begin position="50"/>
        <end position="88"/>
    </location>
</feature>
<sequence>MNTGTNNSSATPRVVVLHHAIHPERDSQFRAVAVSSKYLKASQKMICVQCTQCQMSLEKPLKCAKCKSVWYCSKECQRTHWPTHKPRCHEVERSSGTLKFIQMFVLNPILIGFIELGVSIDCGLIDNARIGFDVPFGVRVDIAIEPSNIQDFIKLYFNDKSVGEKLQGMVQVNAMTPWELTPQRLNLWREARARHDARGFAKDPVGLVDFIDINCTKDSGNAATIDLHFPLDVVALAKAREPDHVLGVSAVTGAEIRKPMNAMTCLETINMHIRADKDNQLRLRAEMTDQDKEVIRAAGRNEDTYLARIVNEKMRREHIYGNIVQLIR</sequence>
<proteinExistence type="predicted"/>
<gene>
    <name evidence="6" type="ORF">CY34DRAFT_800384</name>
</gene>